<organism evidence="1 2">
    <name type="scientific">Orbilia oligospora</name>
    <name type="common">Nematode-trapping fungus</name>
    <name type="synonym">Arthrobotrys oligospora</name>
    <dbReference type="NCBI Taxonomy" id="2813651"/>
    <lineage>
        <taxon>Eukaryota</taxon>
        <taxon>Fungi</taxon>
        <taxon>Dikarya</taxon>
        <taxon>Ascomycota</taxon>
        <taxon>Pezizomycotina</taxon>
        <taxon>Orbiliomycetes</taxon>
        <taxon>Orbiliales</taxon>
        <taxon>Orbiliaceae</taxon>
        <taxon>Orbilia</taxon>
    </lineage>
</organism>
<comment type="caution">
    <text evidence="1">The sequence shown here is derived from an EMBL/GenBank/DDBJ whole genome shotgun (WGS) entry which is preliminary data.</text>
</comment>
<name>A0A7C8NAH2_ORBOL</name>
<proteinExistence type="predicted"/>
<sequence>MQVILWLTGSSQQQQRKATRLKKKGDLSAHIPFIVRKASPRYQTVFLERVLNQPIGTFGTRLMAANDVGGSAEIEALLAKPAWRYIKTDSVDGRGGGEEVKFYF</sequence>
<evidence type="ECO:0000313" key="2">
    <source>
        <dbReference type="Proteomes" id="UP000475325"/>
    </source>
</evidence>
<dbReference type="EMBL" id="WIQW01000043">
    <property type="protein sequence ID" value="KAF3094669.1"/>
    <property type="molecule type" value="Genomic_DNA"/>
</dbReference>
<dbReference type="AlphaFoldDB" id="A0A7C8NAH2"/>
<accession>A0A7C8NAH2</accession>
<dbReference type="Proteomes" id="UP000475325">
    <property type="component" value="Unassembled WGS sequence"/>
</dbReference>
<gene>
    <name evidence="1" type="ORF">TWF102_007463</name>
</gene>
<evidence type="ECO:0000313" key="1">
    <source>
        <dbReference type="EMBL" id="KAF3094669.1"/>
    </source>
</evidence>
<protein>
    <submittedName>
        <fullName evidence="1">Uncharacterized protein</fullName>
    </submittedName>
</protein>
<reference evidence="1 2" key="1">
    <citation type="submission" date="2019-06" db="EMBL/GenBank/DDBJ databases">
        <authorList>
            <person name="Palmer J.M."/>
        </authorList>
    </citation>
    <scope>NUCLEOTIDE SEQUENCE [LARGE SCALE GENOMIC DNA]</scope>
    <source>
        <strain evidence="1 2">TWF102</strain>
    </source>
</reference>